<name>A0A3A1PER0_9SPHN</name>
<gene>
    <name evidence="3" type="ORF">D2V17_01630</name>
</gene>
<dbReference type="PROSITE" id="PS50850">
    <property type="entry name" value="MFS"/>
    <property type="match status" value="1"/>
</dbReference>
<feature type="transmembrane region" description="Helical" evidence="1">
    <location>
        <begin position="132"/>
        <end position="153"/>
    </location>
</feature>
<proteinExistence type="predicted"/>
<dbReference type="GO" id="GO:0022857">
    <property type="term" value="F:transmembrane transporter activity"/>
    <property type="evidence" value="ECO:0007669"/>
    <property type="project" value="InterPro"/>
</dbReference>
<dbReference type="AlphaFoldDB" id="A0A3A1PER0"/>
<evidence type="ECO:0000259" key="2">
    <source>
        <dbReference type="PROSITE" id="PS50850"/>
    </source>
</evidence>
<feature type="domain" description="Major facilitator superfamily (MFS) profile" evidence="2">
    <location>
        <begin position="12"/>
        <end position="219"/>
    </location>
</feature>
<dbReference type="Proteomes" id="UP000265366">
    <property type="component" value="Unassembled WGS sequence"/>
</dbReference>
<feature type="transmembrane region" description="Helical" evidence="1">
    <location>
        <begin position="88"/>
        <end position="120"/>
    </location>
</feature>
<protein>
    <submittedName>
        <fullName evidence="3">DUF1275 domain-containing protein</fullName>
    </submittedName>
</protein>
<accession>A0A3A1PER0</accession>
<evidence type="ECO:0000256" key="1">
    <source>
        <dbReference type="SAM" id="Phobius"/>
    </source>
</evidence>
<dbReference type="Pfam" id="PF06912">
    <property type="entry name" value="DUF1275"/>
    <property type="match status" value="1"/>
</dbReference>
<evidence type="ECO:0000313" key="3">
    <source>
        <dbReference type="EMBL" id="RIV92290.1"/>
    </source>
</evidence>
<dbReference type="EMBL" id="QXFM01000010">
    <property type="protein sequence ID" value="RIV92290.1"/>
    <property type="molecule type" value="Genomic_DNA"/>
</dbReference>
<evidence type="ECO:0000313" key="4">
    <source>
        <dbReference type="Proteomes" id="UP000265366"/>
    </source>
</evidence>
<feature type="transmembrane region" description="Helical" evidence="1">
    <location>
        <begin position="191"/>
        <end position="210"/>
    </location>
</feature>
<keyword evidence="1" id="KW-1133">Transmembrane helix</keyword>
<keyword evidence="4" id="KW-1185">Reference proteome</keyword>
<keyword evidence="1" id="KW-0472">Membrane</keyword>
<dbReference type="OrthoDB" id="885342at2"/>
<dbReference type="RefSeq" id="WP_119591402.1">
    <property type="nucleotide sequence ID" value="NZ_QXFM01000010.1"/>
</dbReference>
<feature type="transmembrane region" description="Helical" evidence="1">
    <location>
        <begin position="165"/>
        <end position="185"/>
    </location>
</feature>
<sequence>MYRMSRADRVLAYSIAGAAGFVDASGFLAADRYFVSFMSGNTTRFGVELARGSSAAAIAGMLLGGFVVGVALGALVADRFEPWRKTSVLIAATLLLFAAAAAQAFGFTLGLLLGAVLAMGAINNVFRKSGEVALGVTYMTGALVRVGEGLAGLIKRSAQRRRGAFESLLLWASLSGGGFVGALVYLHAQPVVGWLGALWVLGLTLAAWRIEARESVQTN</sequence>
<dbReference type="PANTHER" id="PTHR37314:SF4">
    <property type="entry name" value="UPF0700 TRANSMEMBRANE PROTEIN YOAK"/>
    <property type="match status" value="1"/>
</dbReference>
<reference evidence="3 4" key="1">
    <citation type="submission" date="2018-08" db="EMBL/GenBank/DDBJ databases">
        <title>Erythrobacter zhengii sp.nov., a bacterium isolated from deep-sea sediment.</title>
        <authorList>
            <person name="Fang C."/>
            <person name="Wu Y.-H."/>
            <person name="Sun C."/>
            <person name="Wang H."/>
            <person name="Cheng H."/>
            <person name="Meng F.-X."/>
            <person name="Wang C.-S."/>
            <person name="Xu X.-W."/>
        </authorList>
    </citation>
    <scope>NUCLEOTIDE SEQUENCE [LARGE SCALE GENOMIC DNA]</scope>
    <source>
        <strain evidence="3 4">CCTCC AB 2015396</strain>
    </source>
</reference>
<feature type="transmembrane region" description="Helical" evidence="1">
    <location>
        <begin position="53"/>
        <end position="76"/>
    </location>
</feature>
<dbReference type="InterPro" id="IPR020846">
    <property type="entry name" value="MFS_dom"/>
</dbReference>
<keyword evidence="1" id="KW-0812">Transmembrane</keyword>
<comment type="caution">
    <text evidence="3">The sequence shown here is derived from an EMBL/GenBank/DDBJ whole genome shotgun (WGS) entry which is preliminary data.</text>
</comment>
<organism evidence="3 4">
    <name type="scientific">Aurantiacibacter xanthus</name>
    <dbReference type="NCBI Taxonomy" id="1784712"/>
    <lineage>
        <taxon>Bacteria</taxon>
        <taxon>Pseudomonadati</taxon>
        <taxon>Pseudomonadota</taxon>
        <taxon>Alphaproteobacteria</taxon>
        <taxon>Sphingomonadales</taxon>
        <taxon>Erythrobacteraceae</taxon>
        <taxon>Aurantiacibacter</taxon>
    </lineage>
</organism>
<dbReference type="PANTHER" id="PTHR37314">
    <property type="entry name" value="SLR0142 PROTEIN"/>
    <property type="match status" value="1"/>
</dbReference>
<dbReference type="InterPro" id="IPR010699">
    <property type="entry name" value="DUF1275"/>
</dbReference>